<proteinExistence type="predicted"/>
<dbReference type="OrthoDB" id="2940341at2"/>
<reference evidence="2 3" key="1">
    <citation type="submission" date="2016-10" db="EMBL/GenBank/DDBJ databases">
        <title>Draft genome sequences of four alkaliphilic bacteria belonging to the Anaerobacillus genus.</title>
        <authorList>
            <person name="Bassil N.M."/>
            <person name="Lloyd J.R."/>
        </authorList>
    </citation>
    <scope>NUCLEOTIDE SEQUENCE [LARGE SCALE GENOMIC DNA]</scope>
    <source>
        <strain evidence="2 3">DSM 15340</strain>
    </source>
</reference>
<organism evidence="2 3">
    <name type="scientific">Anaerobacillus arseniciselenatis</name>
    <dbReference type="NCBI Taxonomy" id="85682"/>
    <lineage>
        <taxon>Bacteria</taxon>
        <taxon>Bacillati</taxon>
        <taxon>Bacillota</taxon>
        <taxon>Bacilli</taxon>
        <taxon>Bacillales</taxon>
        <taxon>Bacillaceae</taxon>
        <taxon>Anaerobacillus</taxon>
    </lineage>
</organism>
<keyword evidence="3" id="KW-1185">Reference proteome</keyword>
<protein>
    <submittedName>
        <fullName evidence="2">Uncharacterized protein</fullName>
    </submittedName>
</protein>
<feature type="transmembrane region" description="Helical" evidence="1">
    <location>
        <begin position="6"/>
        <end position="24"/>
    </location>
</feature>
<dbReference type="AlphaFoldDB" id="A0A1S2LUQ1"/>
<comment type="caution">
    <text evidence="2">The sequence shown here is derived from an EMBL/GenBank/DDBJ whole genome shotgun (WGS) entry which is preliminary data.</text>
</comment>
<dbReference type="EMBL" id="MLQQ01000001">
    <property type="protein sequence ID" value="OIJ16076.1"/>
    <property type="molecule type" value="Genomic_DNA"/>
</dbReference>
<dbReference type="Proteomes" id="UP000180098">
    <property type="component" value="Unassembled WGS sequence"/>
</dbReference>
<evidence type="ECO:0000256" key="1">
    <source>
        <dbReference type="SAM" id="Phobius"/>
    </source>
</evidence>
<evidence type="ECO:0000313" key="2">
    <source>
        <dbReference type="EMBL" id="OIJ16076.1"/>
    </source>
</evidence>
<keyword evidence="1" id="KW-0472">Membrane</keyword>
<accession>A0A1S2LUQ1</accession>
<keyword evidence="1" id="KW-0812">Transmembrane</keyword>
<keyword evidence="1" id="KW-1133">Transmembrane helix</keyword>
<sequence>MNKVVFLLPLSAMFMLFYFGYLYISSDEVITNKSLQNEIIIDLNAESTEDEVVLKGEWDWTTMPVDGVVGNDYIVISLQSDEGALFNTGNITSSSMSLLKGENVLDTLEAQIFEDEVIFVFPNKVIEHESYGNRGEVELVIQLEEHEEFVVAFSYIHTWVEHDHLLIEEAQSFEKVVAEKLDSSYWVVKRFLTL</sequence>
<dbReference type="RefSeq" id="WP_071312001.1">
    <property type="nucleotide sequence ID" value="NZ_MLQQ01000001.1"/>
</dbReference>
<name>A0A1S2LUQ1_9BACI</name>
<evidence type="ECO:0000313" key="3">
    <source>
        <dbReference type="Proteomes" id="UP000180098"/>
    </source>
</evidence>
<gene>
    <name evidence="2" type="ORF">BKP35_03600</name>
</gene>